<feature type="transmembrane region" description="Helical" evidence="1">
    <location>
        <begin position="46"/>
        <end position="68"/>
    </location>
</feature>
<dbReference type="EMBL" id="JAKGAS010000001">
    <property type="protein sequence ID" value="MCF2946515.1"/>
    <property type="molecule type" value="Genomic_DNA"/>
</dbReference>
<feature type="transmembrane region" description="Helical" evidence="1">
    <location>
        <begin position="75"/>
        <end position="96"/>
    </location>
</feature>
<keyword evidence="1" id="KW-0812">Transmembrane</keyword>
<keyword evidence="3" id="KW-1185">Reference proteome</keyword>
<keyword evidence="1" id="KW-1133">Transmembrane helix</keyword>
<name>A0ABS9D232_9ALTE</name>
<sequence length="161" mass="17730">MMKVLRVGKTRVIGGGISLVGLILSVFFATQTSFSIRLESWLSQEYWVQFMPLVSSILLLFAGLLAVFERPNANFTLALFGHTVSEQIIFAWLGLTDLSSSILDLIGLKSLNFPDYTILWFFGLSLISLLIAYSNVLNLRRVSFGEAMIGIATGVVVSFVA</sequence>
<organism evidence="2 3">
    <name type="scientific">Paraglaciecola algarum</name>
    <dbReference type="NCBI Taxonomy" id="3050085"/>
    <lineage>
        <taxon>Bacteria</taxon>
        <taxon>Pseudomonadati</taxon>
        <taxon>Pseudomonadota</taxon>
        <taxon>Gammaproteobacteria</taxon>
        <taxon>Alteromonadales</taxon>
        <taxon>Alteromonadaceae</taxon>
        <taxon>Paraglaciecola</taxon>
    </lineage>
</organism>
<keyword evidence="1" id="KW-0472">Membrane</keyword>
<comment type="caution">
    <text evidence="2">The sequence shown here is derived from an EMBL/GenBank/DDBJ whole genome shotgun (WGS) entry which is preliminary data.</text>
</comment>
<dbReference type="Proteomes" id="UP001521137">
    <property type="component" value="Unassembled WGS sequence"/>
</dbReference>
<gene>
    <name evidence="2" type="ORF">L0668_00180</name>
</gene>
<reference evidence="2 3" key="1">
    <citation type="submission" date="2022-01" db="EMBL/GenBank/DDBJ databases">
        <title>Paraglaciecola sp. G1-23.</title>
        <authorList>
            <person name="Jin M.S."/>
            <person name="Han D.M."/>
            <person name="Kim H.M."/>
            <person name="Jeon C.O."/>
        </authorList>
    </citation>
    <scope>NUCLEOTIDE SEQUENCE [LARGE SCALE GENOMIC DNA]</scope>
    <source>
        <strain evidence="2 3">G1-23</strain>
    </source>
</reference>
<dbReference type="RefSeq" id="WP_235310048.1">
    <property type="nucleotide sequence ID" value="NZ_JAKGAS010000001.1"/>
</dbReference>
<evidence type="ECO:0000256" key="1">
    <source>
        <dbReference type="SAM" id="Phobius"/>
    </source>
</evidence>
<evidence type="ECO:0000313" key="3">
    <source>
        <dbReference type="Proteomes" id="UP001521137"/>
    </source>
</evidence>
<accession>A0ABS9D232</accession>
<proteinExistence type="predicted"/>
<evidence type="ECO:0000313" key="2">
    <source>
        <dbReference type="EMBL" id="MCF2946515.1"/>
    </source>
</evidence>
<protein>
    <submittedName>
        <fullName evidence="2">Uncharacterized protein</fullName>
    </submittedName>
</protein>
<feature type="transmembrane region" description="Helical" evidence="1">
    <location>
        <begin position="116"/>
        <end position="136"/>
    </location>
</feature>
<feature type="transmembrane region" description="Helical" evidence="1">
    <location>
        <begin position="12"/>
        <end position="34"/>
    </location>
</feature>